<evidence type="ECO:0000313" key="2">
    <source>
        <dbReference type="Proteomes" id="UP001060085"/>
    </source>
</evidence>
<proteinExistence type="predicted"/>
<reference evidence="2" key="1">
    <citation type="journal article" date="2023" name="Nat. Plants">
        <title>Single-cell RNA sequencing provides a high-resolution roadmap for understanding the multicellular compartmentation of specialized metabolism.</title>
        <authorList>
            <person name="Sun S."/>
            <person name="Shen X."/>
            <person name="Li Y."/>
            <person name="Li Y."/>
            <person name="Wang S."/>
            <person name="Li R."/>
            <person name="Zhang H."/>
            <person name="Shen G."/>
            <person name="Guo B."/>
            <person name="Wei J."/>
            <person name="Xu J."/>
            <person name="St-Pierre B."/>
            <person name="Chen S."/>
            <person name="Sun C."/>
        </authorList>
    </citation>
    <scope>NUCLEOTIDE SEQUENCE [LARGE SCALE GENOMIC DNA]</scope>
</reference>
<name>A0ACC0BIX0_CATRO</name>
<comment type="caution">
    <text evidence="1">The sequence shown here is derived from an EMBL/GenBank/DDBJ whole genome shotgun (WGS) entry which is preliminary data.</text>
</comment>
<gene>
    <name evidence="1" type="ORF">M9H77_12999</name>
</gene>
<accession>A0ACC0BIX0</accession>
<evidence type="ECO:0000313" key="1">
    <source>
        <dbReference type="EMBL" id="KAI5672635.1"/>
    </source>
</evidence>
<organism evidence="1 2">
    <name type="scientific">Catharanthus roseus</name>
    <name type="common">Madagascar periwinkle</name>
    <name type="synonym">Vinca rosea</name>
    <dbReference type="NCBI Taxonomy" id="4058"/>
    <lineage>
        <taxon>Eukaryota</taxon>
        <taxon>Viridiplantae</taxon>
        <taxon>Streptophyta</taxon>
        <taxon>Embryophyta</taxon>
        <taxon>Tracheophyta</taxon>
        <taxon>Spermatophyta</taxon>
        <taxon>Magnoliopsida</taxon>
        <taxon>eudicotyledons</taxon>
        <taxon>Gunneridae</taxon>
        <taxon>Pentapetalae</taxon>
        <taxon>asterids</taxon>
        <taxon>lamiids</taxon>
        <taxon>Gentianales</taxon>
        <taxon>Apocynaceae</taxon>
        <taxon>Rauvolfioideae</taxon>
        <taxon>Vinceae</taxon>
        <taxon>Catharanthinae</taxon>
        <taxon>Catharanthus</taxon>
    </lineage>
</organism>
<keyword evidence="2" id="KW-1185">Reference proteome</keyword>
<sequence length="129" mass="14475">MKWKLGPITSARIKKLKASNRNEDNGTVAYMEEVLKKKFLIGALNLKILNRGSLREGGDPWEEVESKLQSKVDLHQSGFIMSTEGQFPTQSHQEGTSDPTRMNLNETLSFVYSSLLGRSKLPQGKNLSH</sequence>
<dbReference type="EMBL" id="CM044703">
    <property type="protein sequence ID" value="KAI5672635.1"/>
    <property type="molecule type" value="Genomic_DNA"/>
</dbReference>
<protein>
    <submittedName>
        <fullName evidence="1">Uncharacterized protein</fullName>
    </submittedName>
</protein>
<dbReference type="Proteomes" id="UP001060085">
    <property type="component" value="Linkage Group LG03"/>
</dbReference>